<dbReference type="Pfam" id="PF00534">
    <property type="entry name" value="Glycos_transf_1"/>
    <property type="match status" value="1"/>
</dbReference>
<reference evidence="2 3" key="1">
    <citation type="submission" date="2017-07" db="EMBL/GenBank/DDBJ databases">
        <authorList>
            <person name="Sun Z.S."/>
            <person name="Albrecht U."/>
            <person name="Echele G."/>
            <person name="Lee C.C."/>
        </authorList>
    </citation>
    <scope>NUCLEOTIDE SEQUENCE [LARGE SCALE GENOMIC DNA]</scope>
    <source>
        <strain evidence="2 3">CGMCC 1.12710</strain>
    </source>
</reference>
<gene>
    <name evidence="2" type="ORF">SAMN06297382_2615</name>
</gene>
<evidence type="ECO:0000313" key="2">
    <source>
        <dbReference type="EMBL" id="SNT75213.1"/>
    </source>
</evidence>
<dbReference type="EMBL" id="FZQA01000007">
    <property type="protein sequence ID" value="SNT75213.1"/>
    <property type="molecule type" value="Genomic_DNA"/>
</dbReference>
<accession>A0A239PYW2</accession>
<name>A0A239PYW2_9PROT</name>
<evidence type="ECO:0000259" key="1">
    <source>
        <dbReference type="Pfam" id="PF00534"/>
    </source>
</evidence>
<proteinExistence type="predicted"/>
<dbReference type="InterPro" id="IPR001296">
    <property type="entry name" value="Glyco_trans_1"/>
</dbReference>
<feature type="domain" description="Glycosyl transferase family 1" evidence="1">
    <location>
        <begin position="212"/>
        <end position="311"/>
    </location>
</feature>
<sequence>MNDAAVLKPPARRLLQISLGDAARSGRAESGLAAAMRARGGEIEMRLVGQGRKLSIIRDVLTQAPRFDDYDAILTTEYTLAYAAGLRSWLSRSRTPVIVIGLNLSRSAIATGLPPVDRMIDAPFRRLALTVMHSRHEMALFRDKHALDPARMAFALWGFDLPRIKSRRFEGAPPYVCLIGRNNRDFRTFCRAVEKAGVHGVIIAPSYAAFDFEIPESVTVYRDLPMSDCLDCIRNALASIILVEDALRGAGHITAVAAMLLGVPQIYSDVPTLHDYFVNGATGWAVALRDADAAAAAINSIRTDRDEARRRAAVAKAYAERWLSHEAVSARQAELVTGVVEGRPFEPVDPEWRAAHEALARQTPAGLTSAE</sequence>
<keyword evidence="3" id="KW-1185">Reference proteome</keyword>
<evidence type="ECO:0000313" key="3">
    <source>
        <dbReference type="Proteomes" id="UP000198346"/>
    </source>
</evidence>
<dbReference type="Gene3D" id="3.40.50.2000">
    <property type="entry name" value="Glycogen Phosphorylase B"/>
    <property type="match status" value="1"/>
</dbReference>
<organism evidence="2 3">
    <name type="scientific">Amphiplicatus metriothermophilus</name>
    <dbReference type="NCBI Taxonomy" id="1519374"/>
    <lineage>
        <taxon>Bacteria</taxon>
        <taxon>Pseudomonadati</taxon>
        <taxon>Pseudomonadota</taxon>
        <taxon>Alphaproteobacteria</taxon>
        <taxon>Parvularculales</taxon>
        <taxon>Parvularculaceae</taxon>
        <taxon>Amphiplicatus</taxon>
    </lineage>
</organism>
<keyword evidence="2" id="KW-0808">Transferase</keyword>
<dbReference type="GO" id="GO:0016757">
    <property type="term" value="F:glycosyltransferase activity"/>
    <property type="evidence" value="ECO:0007669"/>
    <property type="project" value="InterPro"/>
</dbReference>
<protein>
    <submittedName>
        <fullName evidence="2">Glycosyl transferases group 1</fullName>
    </submittedName>
</protein>
<dbReference type="AlphaFoldDB" id="A0A239PYW2"/>
<dbReference type="SUPFAM" id="SSF53756">
    <property type="entry name" value="UDP-Glycosyltransferase/glycogen phosphorylase"/>
    <property type="match status" value="1"/>
</dbReference>
<dbReference type="Proteomes" id="UP000198346">
    <property type="component" value="Unassembled WGS sequence"/>
</dbReference>